<comment type="subcellular location">
    <subcellularLocation>
        <location evidence="1">Endomembrane system</location>
        <topology evidence="1">Multi-pass membrane protein</topology>
    </subcellularLocation>
</comment>
<accession>A0ABS8G6P1</accession>
<comment type="caution">
    <text evidence="6">The sequence shown here is derived from an EMBL/GenBank/DDBJ whole genome shotgun (WGS) entry which is preliminary data.</text>
</comment>
<protein>
    <submittedName>
        <fullName evidence="6">Isoprenylcysteine carboxylmethyltransferase family protein</fullName>
    </submittedName>
</protein>
<keyword evidence="2 5" id="KW-0812">Transmembrane</keyword>
<dbReference type="Pfam" id="PF04191">
    <property type="entry name" value="PEMT"/>
    <property type="match status" value="1"/>
</dbReference>
<gene>
    <name evidence="6" type="ORF">LJ739_04555</name>
</gene>
<evidence type="ECO:0000256" key="4">
    <source>
        <dbReference type="ARBA" id="ARBA00023136"/>
    </source>
</evidence>
<evidence type="ECO:0000313" key="6">
    <source>
        <dbReference type="EMBL" id="MCC2615510.1"/>
    </source>
</evidence>
<keyword evidence="4 5" id="KW-0472">Membrane</keyword>
<dbReference type="RefSeq" id="WP_229157427.1">
    <property type="nucleotide sequence ID" value="NZ_JAJEWP010000001.1"/>
</dbReference>
<reference evidence="6 7" key="1">
    <citation type="submission" date="2021-10" db="EMBL/GenBank/DDBJ databases">
        <title>Draft genome of Aestuariibacter halophilus JC2043.</title>
        <authorList>
            <person name="Emsley S.A."/>
            <person name="Pfannmuller K.M."/>
            <person name="Ushijima B."/>
            <person name="Saw J.H."/>
            <person name="Videau P."/>
        </authorList>
    </citation>
    <scope>NUCLEOTIDE SEQUENCE [LARGE SCALE GENOMIC DNA]</scope>
    <source>
        <strain evidence="6 7">JC2043</strain>
    </source>
</reference>
<feature type="transmembrane region" description="Helical" evidence="5">
    <location>
        <begin position="148"/>
        <end position="178"/>
    </location>
</feature>
<evidence type="ECO:0000256" key="3">
    <source>
        <dbReference type="ARBA" id="ARBA00022989"/>
    </source>
</evidence>
<evidence type="ECO:0000256" key="5">
    <source>
        <dbReference type="SAM" id="Phobius"/>
    </source>
</evidence>
<dbReference type="Gene3D" id="1.20.120.1630">
    <property type="match status" value="1"/>
</dbReference>
<evidence type="ECO:0000313" key="7">
    <source>
        <dbReference type="Proteomes" id="UP001520878"/>
    </source>
</evidence>
<dbReference type="Proteomes" id="UP001520878">
    <property type="component" value="Unassembled WGS sequence"/>
</dbReference>
<evidence type="ECO:0000256" key="2">
    <source>
        <dbReference type="ARBA" id="ARBA00022692"/>
    </source>
</evidence>
<dbReference type="EMBL" id="JAJEWP010000001">
    <property type="protein sequence ID" value="MCC2615510.1"/>
    <property type="molecule type" value="Genomic_DNA"/>
</dbReference>
<evidence type="ECO:0000256" key="1">
    <source>
        <dbReference type="ARBA" id="ARBA00004127"/>
    </source>
</evidence>
<sequence length="208" mass="24096">MQGTLDGTELLSFTRCYLAVFFTFVALFYTTRILTMKGATQREYVFPGKAFCATWWNHMAFRLFRVLIWWVCLIRLFVPETDRWLGMIDAMITPPVIISGLLLLTLGFAVAASLHWRYGHAWRSGIDPSGPDKLEVNGLYRFSRNPMFIGVGIAQFGFFLALPSLFSMLCLVVGWIALARQVSAEEEHLHRRFPTLYPLYKDRVRRWL</sequence>
<name>A0ABS8G6P1_9ALTE</name>
<feature type="transmembrane region" description="Helical" evidence="5">
    <location>
        <begin position="55"/>
        <end position="78"/>
    </location>
</feature>
<keyword evidence="7" id="KW-1185">Reference proteome</keyword>
<keyword evidence="3 5" id="KW-1133">Transmembrane helix</keyword>
<proteinExistence type="predicted"/>
<organism evidence="6 7">
    <name type="scientific">Fluctibacter halophilus</name>
    <dbReference type="NCBI Taxonomy" id="226011"/>
    <lineage>
        <taxon>Bacteria</taxon>
        <taxon>Pseudomonadati</taxon>
        <taxon>Pseudomonadota</taxon>
        <taxon>Gammaproteobacteria</taxon>
        <taxon>Alteromonadales</taxon>
        <taxon>Alteromonadaceae</taxon>
        <taxon>Fluctibacter</taxon>
    </lineage>
</organism>
<dbReference type="InterPro" id="IPR007318">
    <property type="entry name" value="Phopholipid_MeTrfase"/>
</dbReference>
<feature type="transmembrane region" description="Helical" evidence="5">
    <location>
        <begin position="90"/>
        <end position="114"/>
    </location>
</feature>
<feature type="transmembrane region" description="Helical" evidence="5">
    <location>
        <begin position="12"/>
        <end position="34"/>
    </location>
</feature>